<accession>A0A2T9YG60</accession>
<sequence>MINTHTHTHTYNNNNNHNGVTMALEFDKVMDQIKAVKNRQPSLFFISISIINY</sequence>
<evidence type="ECO:0000313" key="1">
    <source>
        <dbReference type="EMBL" id="PVU91310.1"/>
    </source>
</evidence>
<dbReference type="AlphaFoldDB" id="A0A2T9YG60"/>
<reference evidence="1 2" key="1">
    <citation type="journal article" date="2018" name="MBio">
        <title>Comparative Genomics Reveals the Core Gene Toolbox for the Fungus-Insect Symbiosis.</title>
        <authorList>
            <person name="Wang Y."/>
            <person name="Stata M."/>
            <person name="Wang W."/>
            <person name="Stajich J.E."/>
            <person name="White M.M."/>
            <person name="Moncalvo J.M."/>
        </authorList>
    </citation>
    <scope>NUCLEOTIDE SEQUENCE [LARGE SCALE GENOMIC DNA]</scope>
    <source>
        <strain evidence="1 2">SWE-8-4</strain>
    </source>
</reference>
<name>A0A2T9YG60_9FUNG</name>
<evidence type="ECO:0000313" key="2">
    <source>
        <dbReference type="Proteomes" id="UP000245383"/>
    </source>
</evidence>
<gene>
    <name evidence="1" type="ORF">BB561_004473</name>
</gene>
<proteinExistence type="predicted"/>
<dbReference type="Proteomes" id="UP000245383">
    <property type="component" value="Unassembled WGS sequence"/>
</dbReference>
<protein>
    <submittedName>
        <fullName evidence="1">Uncharacterized protein</fullName>
    </submittedName>
</protein>
<comment type="caution">
    <text evidence="1">The sequence shown here is derived from an EMBL/GenBank/DDBJ whole genome shotgun (WGS) entry which is preliminary data.</text>
</comment>
<dbReference type="EMBL" id="MBFR01000209">
    <property type="protein sequence ID" value="PVU91310.1"/>
    <property type="molecule type" value="Genomic_DNA"/>
</dbReference>
<keyword evidence="2" id="KW-1185">Reference proteome</keyword>
<organism evidence="1 2">
    <name type="scientific">Smittium simulii</name>
    <dbReference type="NCBI Taxonomy" id="133385"/>
    <lineage>
        <taxon>Eukaryota</taxon>
        <taxon>Fungi</taxon>
        <taxon>Fungi incertae sedis</taxon>
        <taxon>Zoopagomycota</taxon>
        <taxon>Kickxellomycotina</taxon>
        <taxon>Harpellomycetes</taxon>
        <taxon>Harpellales</taxon>
        <taxon>Legeriomycetaceae</taxon>
        <taxon>Smittium</taxon>
    </lineage>
</organism>